<reference evidence="20 21" key="1">
    <citation type="journal article" date="2015" name="Plant Cell">
        <title>Oil accumulation by the oleaginous diatom Fistulifera solaris as revealed by the genome and transcriptome.</title>
        <authorList>
            <person name="Tanaka T."/>
            <person name="Maeda Y."/>
            <person name="Veluchamy A."/>
            <person name="Tanaka M."/>
            <person name="Abida H."/>
            <person name="Marechal E."/>
            <person name="Bowler C."/>
            <person name="Muto M."/>
            <person name="Sunaga Y."/>
            <person name="Tanaka M."/>
            <person name="Yoshino T."/>
            <person name="Taniguchi T."/>
            <person name="Fukuda Y."/>
            <person name="Nemoto M."/>
            <person name="Matsumoto M."/>
            <person name="Wong P.S."/>
            <person name="Aburatani S."/>
            <person name="Fujibuchi W."/>
        </authorList>
    </citation>
    <scope>NUCLEOTIDE SEQUENCE [LARGE SCALE GENOMIC DNA]</scope>
    <source>
        <strain evidence="20 21">JPCC DA0580</strain>
    </source>
</reference>
<evidence type="ECO:0000256" key="3">
    <source>
        <dbReference type="ARBA" id="ARBA00004127"/>
    </source>
</evidence>
<organism evidence="20 21">
    <name type="scientific">Fistulifera solaris</name>
    <name type="common">Oleaginous diatom</name>
    <dbReference type="NCBI Taxonomy" id="1519565"/>
    <lineage>
        <taxon>Eukaryota</taxon>
        <taxon>Sar</taxon>
        <taxon>Stramenopiles</taxon>
        <taxon>Ochrophyta</taxon>
        <taxon>Bacillariophyta</taxon>
        <taxon>Bacillariophyceae</taxon>
        <taxon>Bacillariophycidae</taxon>
        <taxon>Naviculales</taxon>
        <taxon>Naviculaceae</taxon>
        <taxon>Fistulifera</taxon>
    </lineage>
</organism>
<feature type="domain" description="Oligosaccharyl transferase STT3 N-terminal" evidence="18">
    <location>
        <begin position="25"/>
        <end position="135"/>
    </location>
</feature>
<keyword evidence="9 17" id="KW-0812">Transmembrane</keyword>
<dbReference type="GO" id="GO:0046872">
    <property type="term" value="F:metal ion binding"/>
    <property type="evidence" value="ECO:0007669"/>
    <property type="project" value="UniProtKB-KW"/>
</dbReference>
<keyword evidence="14" id="KW-0464">Manganese</keyword>
<feature type="transmembrane region" description="Helical" evidence="17">
    <location>
        <begin position="225"/>
        <end position="242"/>
    </location>
</feature>
<evidence type="ECO:0000256" key="2">
    <source>
        <dbReference type="ARBA" id="ARBA00001946"/>
    </source>
</evidence>
<feature type="transmembrane region" description="Helical" evidence="17">
    <location>
        <begin position="6"/>
        <end position="25"/>
    </location>
</feature>
<feature type="compositionally biased region" description="Basic and acidic residues" evidence="16">
    <location>
        <begin position="526"/>
        <end position="541"/>
    </location>
</feature>
<dbReference type="Gene3D" id="1.25.40.20">
    <property type="entry name" value="Ankyrin repeat-containing domain"/>
    <property type="match status" value="1"/>
</dbReference>
<dbReference type="InParanoid" id="A0A1Z5J5H0"/>
<feature type="transmembrane region" description="Helical" evidence="17">
    <location>
        <begin position="442"/>
        <end position="462"/>
    </location>
</feature>
<feature type="transmembrane region" description="Helical" evidence="17">
    <location>
        <begin position="469"/>
        <end position="500"/>
    </location>
</feature>
<keyword evidence="13 17" id="KW-0472">Membrane</keyword>
<gene>
    <name evidence="20" type="ORF">FisN_17Lh286</name>
</gene>
<dbReference type="Pfam" id="PF21436">
    <property type="entry name" value="STT3-PglB_core"/>
    <property type="match status" value="1"/>
</dbReference>
<dbReference type="Gene3D" id="3.40.50.12610">
    <property type="match status" value="1"/>
</dbReference>
<feature type="transmembrane region" description="Helical" evidence="17">
    <location>
        <begin position="192"/>
        <end position="213"/>
    </location>
</feature>
<evidence type="ECO:0000313" key="20">
    <source>
        <dbReference type="EMBL" id="GAX09247.1"/>
    </source>
</evidence>
<feature type="domain" description="Oligosaccharyl transferase STT3 N-terminal" evidence="18">
    <location>
        <begin position="195"/>
        <end position="473"/>
    </location>
</feature>
<dbReference type="EMBL" id="BDSP01000003">
    <property type="protein sequence ID" value="GAX09247.1"/>
    <property type="molecule type" value="Genomic_DNA"/>
</dbReference>
<dbReference type="AlphaFoldDB" id="A0A1Z5J5H0"/>
<evidence type="ECO:0000313" key="21">
    <source>
        <dbReference type="Proteomes" id="UP000198406"/>
    </source>
</evidence>
<comment type="subcellular location">
    <subcellularLocation>
        <location evidence="3">Endomembrane system</location>
        <topology evidence="3">Multi-pass membrane protein</topology>
    </subcellularLocation>
</comment>
<dbReference type="FunFam" id="3.40.50.12610:FF:000003">
    <property type="entry name" value="Oligosaccharyl transferase-like protein"/>
    <property type="match status" value="1"/>
</dbReference>
<dbReference type="InterPro" id="IPR036770">
    <property type="entry name" value="Ankyrin_rpt-contain_sf"/>
</dbReference>
<dbReference type="PANTHER" id="PTHR13872:SF1">
    <property type="entry name" value="DOLICHYL-DIPHOSPHOOLIGOSACCHARIDE--PROTEIN GLYCOSYLTRANSFERASE SUBUNIT STT3B"/>
    <property type="match status" value="1"/>
</dbReference>
<evidence type="ECO:0000256" key="1">
    <source>
        <dbReference type="ARBA" id="ARBA00001936"/>
    </source>
</evidence>
<comment type="catalytic activity">
    <reaction evidence="15">
        <text>a di-trans,poly-cis-dolichyl diphosphooligosaccharide + L-asparaginyl-[protein] = N(4)-(oligosaccharide-(1-&gt;4)-N-acetyl-beta-D-glucosaminyl-(1-&gt;4)-N-acetyl-beta-D-glucosaminyl)-L-asparaginyl-[protein] + a di-trans,poly-cis-dolichyl diphosphate + H(+)</text>
        <dbReference type="Rhea" id="RHEA:22980"/>
        <dbReference type="Rhea" id="RHEA-COMP:12804"/>
        <dbReference type="Rhea" id="RHEA-COMP:12805"/>
        <dbReference type="Rhea" id="RHEA-COMP:19506"/>
        <dbReference type="Rhea" id="RHEA-COMP:19509"/>
        <dbReference type="ChEBI" id="CHEBI:15378"/>
        <dbReference type="ChEBI" id="CHEBI:50347"/>
        <dbReference type="ChEBI" id="CHEBI:57497"/>
        <dbReference type="ChEBI" id="CHEBI:57570"/>
        <dbReference type="ChEBI" id="CHEBI:132529"/>
        <dbReference type="EC" id="2.4.99.18"/>
    </reaction>
</comment>
<proteinExistence type="inferred from homology"/>
<evidence type="ECO:0000256" key="4">
    <source>
        <dbReference type="ARBA" id="ARBA00004922"/>
    </source>
</evidence>
<keyword evidence="21" id="KW-1185">Reference proteome</keyword>
<feature type="compositionally biased region" description="Basic residues" evidence="16">
    <location>
        <begin position="511"/>
        <end position="525"/>
    </location>
</feature>
<dbReference type="InterPro" id="IPR003674">
    <property type="entry name" value="Oligo_trans_STT3"/>
</dbReference>
<evidence type="ECO:0000256" key="9">
    <source>
        <dbReference type="ARBA" id="ARBA00022692"/>
    </source>
</evidence>
<evidence type="ECO:0000256" key="17">
    <source>
        <dbReference type="SAM" id="Phobius"/>
    </source>
</evidence>
<dbReference type="InterPro" id="IPR048307">
    <property type="entry name" value="STT3_N"/>
</dbReference>
<evidence type="ECO:0000259" key="19">
    <source>
        <dbReference type="Pfam" id="PF21436"/>
    </source>
</evidence>
<evidence type="ECO:0000256" key="15">
    <source>
        <dbReference type="ARBA" id="ARBA00048829"/>
    </source>
</evidence>
<evidence type="ECO:0000256" key="8">
    <source>
        <dbReference type="ARBA" id="ARBA00022679"/>
    </source>
</evidence>
<dbReference type="Pfam" id="PF02516">
    <property type="entry name" value="STT3"/>
    <property type="match status" value="2"/>
</dbReference>
<evidence type="ECO:0000256" key="6">
    <source>
        <dbReference type="ARBA" id="ARBA00012605"/>
    </source>
</evidence>
<accession>A0A1Z5J5H0</accession>
<protein>
    <recommendedName>
        <fullName evidence="6">dolichyl-diphosphooligosaccharide--protein glycotransferase</fullName>
        <ecNumber evidence="6">2.4.99.18</ecNumber>
    </recommendedName>
</protein>
<evidence type="ECO:0000256" key="13">
    <source>
        <dbReference type="ARBA" id="ARBA00023136"/>
    </source>
</evidence>
<dbReference type="OrthoDB" id="10261066at2759"/>
<evidence type="ECO:0000256" key="10">
    <source>
        <dbReference type="ARBA" id="ARBA00022723"/>
    </source>
</evidence>
<comment type="similarity">
    <text evidence="5">Belongs to the STT3 family.</text>
</comment>
<dbReference type="Proteomes" id="UP000198406">
    <property type="component" value="Unassembled WGS sequence"/>
</dbReference>
<keyword evidence="12 17" id="KW-1133">Transmembrane helix</keyword>
<evidence type="ECO:0000256" key="12">
    <source>
        <dbReference type="ARBA" id="ARBA00022989"/>
    </source>
</evidence>
<evidence type="ECO:0000256" key="5">
    <source>
        <dbReference type="ARBA" id="ARBA00010810"/>
    </source>
</evidence>
<dbReference type="GO" id="GO:0012505">
    <property type="term" value="C:endomembrane system"/>
    <property type="evidence" value="ECO:0007669"/>
    <property type="project" value="UniProtKB-SubCell"/>
</dbReference>
<feature type="transmembrane region" description="Helical" evidence="17">
    <location>
        <begin position="301"/>
        <end position="320"/>
    </location>
</feature>
<dbReference type="FunCoup" id="A0A1Z5J5H0">
    <property type="interactions" value="836"/>
</dbReference>
<feature type="transmembrane region" description="Helical" evidence="17">
    <location>
        <begin position="249"/>
        <end position="266"/>
    </location>
</feature>
<evidence type="ECO:0000256" key="7">
    <source>
        <dbReference type="ARBA" id="ARBA00022676"/>
    </source>
</evidence>
<feature type="transmembrane region" description="Helical" evidence="17">
    <location>
        <begin position="365"/>
        <end position="386"/>
    </location>
</feature>
<dbReference type="GO" id="GO:0004579">
    <property type="term" value="F:dolichyl-diphosphooligosaccharide-protein glycotransferase activity"/>
    <property type="evidence" value="ECO:0007669"/>
    <property type="project" value="UniProtKB-EC"/>
</dbReference>
<comment type="caution">
    <text evidence="20">The sequence shown here is derived from an EMBL/GenBank/DDBJ whole genome shotgun (WGS) entry which is preliminary data.</text>
</comment>
<evidence type="ECO:0000256" key="14">
    <source>
        <dbReference type="ARBA" id="ARBA00023211"/>
    </source>
</evidence>
<sequence>MSKDSLTVVNALLAVGFLQCLYWIAQQAYEIRLYAIKEYGRVIHEFDPYFNYKSTEYLYANGWKAFSKWFDYMVWYPLGRPVGTTIYPGMQVTAVWIKNHILNDWSINDICVFIPAWFGVSATLAVTWLTYECTRHQASQGSILSEFPLIREIYKYIVVPLVRLGLDLLEKVVPSSSAWGLRPPTQNDQYNTFVSMACALSAAFIMSVIPAHLLRSIGGGYDNESVAMTAMVLTFCCWTFSLREDWNNLWITTALGLLTGVAYFYMVAAWGGYVFVVNMVAAHAGWLVLTGRYSQRLHRAYTAFYVFGTALATTVPVVGWTPLRSLEQMAPLIGFASLQLIELVEVQKRKHKWGVVQTWKARVTVFMAAGLVAAALAYLLLGQGYFGPISSRVRGLFVKHTKTGNPLVDSVAEHQAASEQAYFQYLHHVVKLIPYGLTMTLLFGYNDSSSFLLIYGIAAYYFSLKMVRLILLTAPIASILGGIVVGRLFSWGILSALFAWTDTEPPIDKKVSKKSKPISKNTKKDKKTDSSEKLDEKTEKLETRDFQRSTMPWVLRGVRVAAAVYVIRRGKPYVEEFYKRSHDVAKSISHPTIIQKARTRDGDVVIVDDYREAYKWLAQNTPEDARIMAWWDYGYQINGIANRTTIADGNTWNHEHIALLGRILTAPEKEAHRIARHLADYVLIWAGGGGDDLAKSPHLRRIANSVYRGLCKEPTCREFGFYSNRVPTDDMRESLLYTLHSNGINPGVVVDRNRFREVFTSKYGKVRIYKIQSVSEESKQWVLNNRVCDAPGSWFCPGRYPPALEEILAQKRDFAQLEDFNRKTEGDDDYTKDYFENLNKKHRPEGSDAPKNTVKKLSADAIEKYNDREYWQNNELTTLVWELISEGKMRELYDLIASNPAVPHLRSEDGRGPMWWAHEYKRDKIVEFLKRLGVSEDREDVNGITPLSMKN</sequence>
<name>A0A1Z5J5H0_FISSO</name>
<evidence type="ECO:0000256" key="16">
    <source>
        <dbReference type="SAM" id="MobiDB-lite"/>
    </source>
</evidence>
<keyword evidence="10" id="KW-0479">Metal-binding</keyword>
<keyword evidence="7" id="KW-0328">Glycosyltransferase</keyword>
<comment type="cofactor">
    <cofactor evidence="2">
        <name>Mg(2+)</name>
        <dbReference type="ChEBI" id="CHEBI:18420"/>
    </cofactor>
</comment>
<comment type="cofactor">
    <cofactor evidence="1">
        <name>Mn(2+)</name>
        <dbReference type="ChEBI" id="CHEBI:29035"/>
    </cofactor>
</comment>
<comment type="pathway">
    <text evidence="4">Protein modification; protein glycosylation.</text>
</comment>
<dbReference type="InterPro" id="IPR048999">
    <property type="entry name" value="STT3-PglB_core"/>
</dbReference>
<dbReference type="PANTHER" id="PTHR13872">
    <property type="entry name" value="DOLICHYL-DIPHOSPHOOLIGOSACCHARIDE--PROTEIN GLYCOSYLTRANSFERASE SUBUNIT"/>
    <property type="match status" value="1"/>
</dbReference>
<dbReference type="UniPathway" id="UPA00378"/>
<feature type="region of interest" description="Disordered" evidence="16">
    <location>
        <begin position="508"/>
        <end position="541"/>
    </location>
</feature>
<evidence type="ECO:0000256" key="11">
    <source>
        <dbReference type="ARBA" id="ARBA00022842"/>
    </source>
</evidence>
<feature type="domain" description="STT3/PglB/AglB core" evidence="19">
    <location>
        <begin position="627"/>
        <end position="681"/>
    </location>
</feature>
<dbReference type="EC" id="2.4.99.18" evidence="6"/>
<keyword evidence="11" id="KW-0460">Magnesium</keyword>
<dbReference type="GO" id="GO:0016020">
    <property type="term" value="C:membrane"/>
    <property type="evidence" value="ECO:0007669"/>
    <property type="project" value="InterPro"/>
</dbReference>
<evidence type="ECO:0000259" key="18">
    <source>
        <dbReference type="Pfam" id="PF02516"/>
    </source>
</evidence>
<dbReference type="SUPFAM" id="SSF48403">
    <property type="entry name" value="Ankyrin repeat"/>
    <property type="match status" value="1"/>
</dbReference>
<keyword evidence="8" id="KW-0808">Transferase</keyword>